<evidence type="ECO:0000313" key="9">
    <source>
        <dbReference type="Proteomes" id="UP000476064"/>
    </source>
</evidence>
<protein>
    <submittedName>
        <fullName evidence="8">Electron transfer flavoprotein subunit alpha/FixB family protein</fullName>
    </submittedName>
</protein>
<dbReference type="AlphaFoldDB" id="A0A6C0G7J3"/>
<dbReference type="CDD" id="cd01715">
    <property type="entry name" value="ETF_alpha"/>
    <property type="match status" value="1"/>
</dbReference>
<feature type="binding site" evidence="6">
    <location>
        <begin position="249"/>
        <end position="250"/>
    </location>
    <ligand>
        <name>FAD</name>
        <dbReference type="ChEBI" id="CHEBI:57692"/>
    </ligand>
</feature>
<dbReference type="PIRSF" id="PIRSF000089">
    <property type="entry name" value="Electra_flavoP_a"/>
    <property type="match status" value="1"/>
</dbReference>
<evidence type="ECO:0000256" key="6">
    <source>
        <dbReference type="PIRSR" id="PIRSR000089-1"/>
    </source>
</evidence>
<dbReference type="Proteomes" id="UP000476064">
    <property type="component" value="Chromosome"/>
</dbReference>
<dbReference type="PROSITE" id="PS00696">
    <property type="entry name" value="ETF_ALPHA"/>
    <property type="match status" value="1"/>
</dbReference>
<dbReference type="Gene3D" id="3.40.50.620">
    <property type="entry name" value="HUPs"/>
    <property type="match status" value="1"/>
</dbReference>
<dbReference type="PANTHER" id="PTHR43153:SF1">
    <property type="entry name" value="ELECTRON TRANSFER FLAVOPROTEIN SUBUNIT ALPHA, MITOCHONDRIAL"/>
    <property type="match status" value="1"/>
</dbReference>
<comment type="similarity">
    <text evidence="1">Belongs to the ETF alpha-subunit/FixB family.</text>
</comment>
<organism evidence="8 9">
    <name type="scientific">Paenibacillus lycopersici</name>
    <dbReference type="NCBI Taxonomy" id="2704462"/>
    <lineage>
        <taxon>Bacteria</taxon>
        <taxon>Bacillati</taxon>
        <taxon>Bacillota</taxon>
        <taxon>Bacilli</taxon>
        <taxon>Bacillales</taxon>
        <taxon>Paenibacillaceae</taxon>
        <taxon>Paenibacillus</taxon>
    </lineage>
</organism>
<feature type="binding site" evidence="6">
    <location>
        <position position="224"/>
    </location>
    <ligand>
        <name>FAD</name>
        <dbReference type="ChEBI" id="CHEBI:57692"/>
    </ligand>
</feature>
<dbReference type="InterPro" id="IPR029035">
    <property type="entry name" value="DHS-like_NAD/FAD-binding_dom"/>
</dbReference>
<reference evidence="8 9" key="1">
    <citation type="submission" date="2020-01" db="EMBL/GenBank/DDBJ databases">
        <title>Paenibacillus sp. nov., isolated from tomato rhizosphere.</title>
        <authorList>
            <person name="Weon H.-Y."/>
            <person name="Lee S.A."/>
        </authorList>
    </citation>
    <scope>NUCLEOTIDE SEQUENCE [LARGE SCALE GENOMIC DNA]</scope>
    <source>
        <strain evidence="8 9">12200R-189</strain>
    </source>
</reference>
<accession>A0A6C0G7J3</accession>
<dbReference type="InterPro" id="IPR014729">
    <property type="entry name" value="Rossmann-like_a/b/a_fold"/>
</dbReference>
<dbReference type="InterPro" id="IPR014730">
    <property type="entry name" value="ETF_a/b_N"/>
</dbReference>
<dbReference type="RefSeq" id="WP_162360280.1">
    <property type="nucleotide sequence ID" value="NZ_CP048209.1"/>
</dbReference>
<keyword evidence="3" id="KW-0285">Flavoprotein</keyword>
<feature type="domain" description="Electron transfer flavoprotein alpha/beta-subunit N-terminal" evidence="7">
    <location>
        <begin position="9"/>
        <end position="200"/>
    </location>
</feature>
<feature type="binding site" evidence="6">
    <location>
        <position position="301"/>
    </location>
    <ligand>
        <name>FAD</name>
        <dbReference type="ChEBI" id="CHEBI:57692"/>
    </ligand>
</feature>
<dbReference type="SMART" id="SM00893">
    <property type="entry name" value="ETF"/>
    <property type="match status" value="1"/>
</dbReference>
<dbReference type="Gene3D" id="3.40.50.1220">
    <property type="entry name" value="TPP-binding domain"/>
    <property type="match status" value="1"/>
</dbReference>
<dbReference type="InterPro" id="IPR018206">
    <property type="entry name" value="ETF_asu_C_CS"/>
</dbReference>
<dbReference type="GO" id="GO:0009055">
    <property type="term" value="F:electron transfer activity"/>
    <property type="evidence" value="ECO:0007669"/>
    <property type="project" value="InterPro"/>
</dbReference>
<evidence type="ECO:0000259" key="7">
    <source>
        <dbReference type="SMART" id="SM00893"/>
    </source>
</evidence>
<proteinExistence type="inferred from homology"/>
<evidence type="ECO:0000256" key="5">
    <source>
        <dbReference type="ARBA" id="ARBA00022982"/>
    </source>
</evidence>
<keyword evidence="5" id="KW-0249">Electron transport</keyword>
<dbReference type="SUPFAM" id="SSF52402">
    <property type="entry name" value="Adenine nucleotide alpha hydrolases-like"/>
    <property type="match status" value="1"/>
</dbReference>
<evidence type="ECO:0000256" key="1">
    <source>
        <dbReference type="ARBA" id="ARBA00005817"/>
    </source>
</evidence>
<dbReference type="FunFam" id="3.40.50.1220:FF:000001">
    <property type="entry name" value="Electron transfer flavoprotein, alpha subunit"/>
    <property type="match status" value="1"/>
</dbReference>
<evidence type="ECO:0000313" key="8">
    <source>
        <dbReference type="EMBL" id="QHT63721.1"/>
    </source>
</evidence>
<dbReference type="InterPro" id="IPR014731">
    <property type="entry name" value="ETF_asu_C"/>
</dbReference>
<dbReference type="PANTHER" id="PTHR43153">
    <property type="entry name" value="ELECTRON TRANSFER FLAVOPROTEIN ALPHA"/>
    <property type="match status" value="1"/>
</dbReference>
<feature type="binding site" evidence="6">
    <location>
        <begin position="280"/>
        <end position="287"/>
    </location>
    <ligand>
        <name>FAD</name>
        <dbReference type="ChEBI" id="CHEBI:57692"/>
    </ligand>
</feature>
<evidence type="ECO:0000256" key="2">
    <source>
        <dbReference type="ARBA" id="ARBA00022448"/>
    </source>
</evidence>
<gene>
    <name evidence="8" type="ORF">GXP70_04070</name>
</gene>
<dbReference type="Pfam" id="PF00766">
    <property type="entry name" value="ETF_alpha"/>
    <property type="match status" value="1"/>
</dbReference>
<evidence type="ECO:0000256" key="4">
    <source>
        <dbReference type="ARBA" id="ARBA00022827"/>
    </source>
</evidence>
<dbReference type="GO" id="GO:0033539">
    <property type="term" value="P:fatty acid beta-oxidation using acyl-CoA dehydrogenase"/>
    <property type="evidence" value="ECO:0007669"/>
    <property type="project" value="TreeGrafter"/>
</dbReference>
<comment type="cofactor">
    <cofactor evidence="6">
        <name>FAD</name>
        <dbReference type="ChEBI" id="CHEBI:57692"/>
    </cofactor>
    <text evidence="6">Binds 1 FAD per dimer.</text>
</comment>
<dbReference type="SUPFAM" id="SSF52467">
    <property type="entry name" value="DHS-like NAD/FAD-binding domain"/>
    <property type="match status" value="1"/>
</dbReference>
<dbReference type="EMBL" id="CP048209">
    <property type="protein sequence ID" value="QHT63721.1"/>
    <property type="molecule type" value="Genomic_DNA"/>
</dbReference>
<keyword evidence="2" id="KW-0813">Transport</keyword>
<name>A0A6C0G7J3_9BACL</name>
<evidence type="ECO:0000256" key="3">
    <source>
        <dbReference type="ARBA" id="ARBA00022630"/>
    </source>
</evidence>
<feature type="binding site" evidence="6">
    <location>
        <begin position="263"/>
        <end position="267"/>
    </location>
    <ligand>
        <name>FAD</name>
        <dbReference type="ChEBI" id="CHEBI:57692"/>
    </ligand>
</feature>
<keyword evidence="4 6" id="KW-0274">FAD</keyword>
<dbReference type="Pfam" id="PF01012">
    <property type="entry name" value="ETF"/>
    <property type="match status" value="1"/>
</dbReference>
<dbReference type="InterPro" id="IPR001308">
    <property type="entry name" value="ETF_a/FixB"/>
</dbReference>
<keyword evidence="9" id="KW-1185">Reference proteome</keyword>
<dbReference type="KEGG" id="plyc:GXP70_04070"/>
<dbReference type="InterPro" id="IPR033947">
    <property type="entry name" value="ETF_alpha_N"/>
</dbReference>
<dbReference type="GO" id="GO:0050660">
    <property type="term" value="F:flavin adenine dinucleotide binding"/>
    <property type="evidence" value="ECO:0007669"/>
    <property type="project" value="InterPro"/>
</dbReference>
<sequence length="339" mass="34128">MTDTTHATALVYAECLDGKLRRVALEALGAARQLAGDGSVHAVLAGGGPGAALREAAAELAARGAGVVHVVDDPALAGYAPEAYAAAIGAAIAAARPSLIVLGHTAAGRELAPRVAASICGGHVADVTAIDLPDEGGAAALFTRPLYAGKAFEQRRFLPGAPQVVTVRPNNLPIAEPVAPGSEGVIAPLPYKAPPLWTVVRGIARKTGGTIDLAEADIIVAGGRGVRSAEGFAPLQALADVLGGAVGASRGACDAGYCDYALQIGQTGKTVTPKLYIACGISGAIQHLAGMSQSRVIVAINKDPDAPIFGVADYGIVGDLFEVVPLLTARFDTLLNQTG</sequence>